<proteinExistence type="predicted"/>
<gene>
    <name evidence="2" type="ORF">EYF80_012950</name>
</gene>
<dbReference type="AlphaFoldDB" id="A0A4Z2IGI4"/>
<name>A0A4Z2IGI4_9TELE</name>
<feature type="region of interest" description="Disordered" evidence="1">
    <location>
        <begin position="109"/>
        <end position="139"/>
    </location>
</feature>
<reference evidence="2 3" key="1">
    <citation type="submission" date="2019-03" db="EMBL/GenBank/DDBJ databases">
        <title>First draft genome of Liparis tanakae, snailfish: a comprehensive survey of snailfish specific genes.</title>
        <authorList>
            <person name="Kim W."/>
            <person name="Song I."/>
            <person name="Jeong J.-H."/>
            <person name="Kim D."/>
            <person name="Kim S."/>
            <person name="Ryu S."/>
            <person name="Song J.Y."/>
            <person name="Lee S.K."/>
        </authorList>
    </citation>
    <scope>NUCLEOTIDE SEQUENCE [LARGE SCALE GENOMIC DNA]</scope>
    <source>
        <tissue evidence="2">Muscle</tissue>
    </source>
</reference>
<protein>
    <submittedName>
        <fullName evidence="2">Uncharacterized protein</fullName>
    </submittedName>
</protein>
<feature type="compositionally biased region" description="Basic and acidic residues" evidence="1">
    <location>
        <begin position="117"/>
        <end position="136"/>
    </location>
</feature>
<comment type="caution">
    <text evidence="2">The sequence shown here is derived from an EMBL/GenBank/DDBJ whole genome shotgun (WGS) entry which is preliminary data.</text>
</comment>
<accession>A0A4Z2IGI4</accession>
<dbReference type="EMBL" id="SRLO01000089">
    <property type="protein sequence ID" value="TNN76897.1"/>
    <property type="molecule type" value="Genomic_DNA"/>
</dbReference>
<evidence type="ECO:0000313" key="2">
    <source>
        <dbReference type="EMBL" id="TNN76897.1"/>
    </source>
</evidence>
<organism evidence="2 3">
    <name type="scientific">Liparis tanakae</name>
    <name type="common">Tanaka's snailfish</name>
    <dbReference type="NCBI Taxonomy" id="230148"/>
    <lineage>
        <taxon>Eukaryota</taxon>
        <taxon>Metazoa</taxon>
        <taxon>Chordata</taxon>
        <taxon>Craniata</taxon>
        <taxon>Vertebrata</taxon>
        <taxon>Euteleostomi</taxon>
        <taxon>Actinopterygii</taxon>
        <taxon>Neopterygii</taxon>
        <taxon>Teleostei</taxon>
        <taxon>Neoteleostei</taxon>
        <taxon>Acanthomorphata</taxon>
        <taxon>Eupercaria</taxon>
        <taxon>Perciformes</taxon>
        <taxon>Cottioidei</taxon>
        <taxon>Cottales</taxon>
        <taxon>Liparidae</taxon>
        <taxon>Liparis</taxon>
    </lineage>
</organism>
<sequence>MNGDDADQRFLQPKTHQLTPAGPNQSKDHRPTAVLPSKTRHELLPKWKLTQSSNKHSDKLRSGLTSRVKSAISGAGLYTQRSENHSDIDEAGGLIQQDSWELLSDITGTDVPEEERPDGGRFAELPVRDAGRRDTMRQCTRSSSSRSWITCCKSFGISRADRAS</sequence>
<dbReference type="Proteomes" id="UP000314294">
    <property type="component" value="Unassembled WGS sequence"/>
</dbReference>
<evidence type="ECO:0000313" key="3">
    <source>
        <dbReference type="Proteomes" id="UP000314294"/>
    </source>
</evidence>
<feature type="compositionally biased region" description="Polar residues" evidence="1">
    <location>
        <begin position="14"/>
        <end position="25"/>
    </location>
</feature>
<feature type="region of interest" description="Disordered" evidence="1">
    <location>
        <begin position="1"/>
        <end position="65"/>
    </location>
</feature>
<evidence type="ECO:0000256" key="1">
    <source>
        <dbReference type="SAM" id="MobiDB-lite"/>
    </source>
</evidence>
<keyword evidence="3" id="KW-1185">Reference proteome</keyword>